<sequence>MHEKQLKTLELAGRIQYFTLEHLYQAGIYTSPSKSTARVHLRDLKAYGFITESHYGVSRGFGRLPALHGLTPKAVRYLTEVEGHQLETIKVSKSRKNQEYETKAPADYFHRVGLLDSVLACLLMLDQAETKEEVLELYFRRFGMHEPRRTAIELQSGRLEPDAILSFTAEDRKRLYLVEFYEDSANNERIKRAIFRHGEAIHTGAPSTALGLGVGHRVLLVFRHEHTARAIMKFINEAPTLAGIADRFLFKTHESILKDAFDNWATSDGVRTNIY</sequence>
<evidence type="ECO:0000313" key="2">
    <source>
        <dbReference type="Proteomes" id="UP000647424"/>
    </source>
</evidence>
<protein>
    <submittedName>
        <fullName evidence="1">Uncharacterized protein</fullName>
    </submittedName>
</protein>
<organism evidence="1 2">
    <name type="scientific">Limnohabitans radicicola</name>
    <dbReference type="NCBI Taxonomy" id="2771427"/>
    <lineage>
        <taxon>Bacteria</taxon>
        <taxon>Pseudomonadati</taxon>
        <taxon>Pseudomonadota</taxon>
        <taxon>Betaproteobacteria</taxon>
        <taxon>Burkholderiales</taxon>
        <taxon>Comamonadaceae</taxon>
        <taxon>Limnohabitans</taxon>
    </lineage>
</organism>
<dbReference type="AlphaFoldDB" id="A0A927FJQ2"/>
<dbReference type="Proteomes" id="UP000647424">
    <property type="component" value="Unassembled WGS sequence"/>
</dbReference>
<reference evidence="1" key="1">
    <citation type="submission" date="2020-09" db="EMBL/GenBank/DDBJ databases">
        <title>Genome seq and assembly of Limnohabitants sp.</title>
        <authorList>
            <person name="Chhetri G."/>
        </authorList>
    </citation>
    <scope>NUCLEOTIDE SEQUENCE</scope>
    <source>
        <strain evidence="1">JUR4</strain>
    </source>
</reference>
<proteinExistence type="predicted"/>
<accession>A0A927FJQ2</accession>
<dbReference type="EMBL" id="JACYFT010000008">
    <property type="protein sequence ID" value="MBD8052016.1"/>
    <property type="molecule type" value="Genomic_DNA"/>
</dbReference>
<gene>
    <name evidence="1" type="ORF">IC609_15875</name>
</gene>
<comment type="caution">
    <text evidence="1">The sequence shown here is derived from an EMBL/GenBank/DDBJ whole genome shotgun (WGS) entry which is preliminary data.</text>
</comment>
<evidence type="ECO:0000313" key="1">
    <source>
        <dbReference type="EMBL" id="MBD8052016.1"/>
    </source>
</evidence>
<name>A0A927FJQ2_9BURK</name>
<dbReference type="RefSeq" id="WP_191820507.1">
    <property type="nucleotide sequence ID" value="NZ_JACYFT010000008.1"/>
</dbReference>
<keyword evidence="2" id="KW-1185">Reference proteome</keyword>